<sequence length="477" mass="55726">MEDEDYQSDSYQEEIEDPASPADNVVTNNFKILTMEDVEKEMNEICGETSTILGLPIQCCKVLLNIFRWDKDKLLEKFYESESPEKFFIAYKIKLSTEKNTELISKIGDCYICFDKKRIIGLSCGHLYCNECWESYLSTRFREENDAFPFCIGPDCKMIADNVAVLKLLSSENEKAFYKKFIVKTAVNSNPHLKWCPGQDCEMIAKCSSSGCQPIQCKCGTLFCFFCSQEAHEPVPCDIIKRWAKKIEGDSLTMKWISVSTKDCPKCGIPIEKNGGCNRMVCKNNSCNFQFCWSCLKDWNVHGYEGANSCNRYEPKEEEKAESRRVLQRYMHYYDRFINHKNSLKAETTLVENINTKITQMQSKNCYSWIETQFLIKALDSLKSCRRMLMYSYAFAFYLPSSNQKHIFEDNQADLEHATEELSGLLEQEMDLEKDDFNVLKQKVQDRYRYVDHRREVMFKHCTEGLEKDEWKFITVD</sequence>
<accession>A0AC35GPW0</accession>
<dbReference type="WBParaSite" id="PS1159_v2.g7308.t1">
    <property type="protein sequence ID" value="PS1159_v2.g7308.t1"/>
    <property type="gene ID" value="PS1159_v2.g7308"/>
</dbReference>
<dbReference type="Proteomes" id="UP000887580">
    <property type="component" value="Unplaced"/>
</dbReference>
<name>A0AC35GPW0_9BILA</name>
<evidence type="ECO:0000313" key="2">
    <source>
        <dbReference type="WBParaSite" id="PS1159_v2.g7308.t1"/>
    </source>
</evidence>
<protein>
    <submittedName>
        <fullName evidence="2">RBR-type E3 ubiquitin transferase</fullName>
    </submittedName>
</protein>
<proteinExistence type="predicted"/>
<evidence type="ECO:0000313" key="1">
    <source>
        <dbReference type="Proteomes" id="UP000887580"/>
    </source>
</evidence>
<reference evidence="2" key="1">
    <citation type="submission" date="2022-11" db="UniProtKB">
        <authorList>
            <consortium name="WormBaseParasite"/>
        </authorList>
    </citation>
    <scope>IDENTIFICATION</scope>
</reference>
<organism evidence="1 2">
    <name type="scientific">Panagrolaimus sp. PS1159</name>
    <dbReference type="NCBI Taxonomy" id="55785"/>
    <lineage>
        <taxon>Eukaryota</taxon>
        <taxon>Metazoa</taxon>
        <taxon>Ecdysozoa</taxon>
        <taxon>Nematoda</taxon>
        <taxon>Chromadorea</taxon>
        <taxon>Rhabditida</taxon>
        <taxon>Tylenchina</taxon>
        <taxon>Panagrolaimomorpha</taxon>
        <taxon>Panagrolaimoidea</taxon>
        <taxon>Panagrolaimidae</taxon>
        <taxon>Panagrolaimus</taxon>
    </lineage>
</organism>